<evidence type="ECO:0000259" key="11">
    <source>
        <dbReference type="PROSITE" id="PS51645"/>
    </source>
</evidence>
<keyword evidence="6 10" id="KW-0157">Chromophore</keyword>
<evidence type="ECO:0000256" key="4">
    <source>
        <dbReference type="ARBA" id="ARBA00022630"/>
    </source>
</evidence>
<dbReference type="AlphaFoldDB" id="A0A7G6TVF2"/>
<dbReference type="FunFam" id="1.10.579.10:FF:000003">
    <property type="entry name" value="Deoxyribodipyrimidine photo-lyase"/>
    <property type="match status" value="1"/>
</dbReference>
<feature type="binding site" evidence="8">
    <location>
        <begin position="256"/>
        <end position="260"/>
    </location>
    <ligand>
        <name>FAD</name>
        <dbReference type="ChEBI" id="CHEBI:57692"/>
    </ligand>
</feature>
<dbReference type="GO" id="GO:0009416">
    <property type="term" value="P:response to light stimulus"/>
    <property type="evidence" value="ECO:0007669"/>
    <property type="project" value="TreeGrafter"/>
</dbReference>
<evidence type="ECO:0000256" key="7">
    <source>
        <dbReference type="ARBA" id="ARBA00033999"/>
    </source>
</evidence>
<dbReference type="PROSITE" id="PS51645">
    <property type="entry name" value="PHR_CRY_ALPHA_BETA"/>
    <property type="match status" value="1"/>
</dbReference>
<dbReference type="InterPro" id="IPR018394">
    <property type="entry name" value="DNA_photolyase_1_CS_C"/>
</dbReference>
<evidence type="ECO:0000313" key="13">
    <source>
        <dbReference type="Proteomes" id="UP000515291"/>
    </source>
</evidence>
<dbReference type="InterPro" id="IPR036134">
    <property type="entry name" value="Crypto/Photolyase_FAD-like_sf"/>
</dbReference>
<evidence type="ECO:0000256" key="6">
    <source>
        <dbReference type="ARBA" id="ARBA00022991"/>
    </source>
</evidence>
<dbReference type="Pfam" id="PF00875">
    <property type="entry name" value="DNA_photolyase"/>
    <property type="match status" value="1"/>
</dbReference>
<dbReference type="EMBL" id="CP050292">
    <property type="protein sequence ID" value="QND70734.1"/>
    <property type="molecule type" value="Genomic_DNA"/>
</dbReference>
<feature type="site" description="Electron transfer via tryptophanyl radical" evidence="9">
    <location>
        <position position="404"/>
    </location>
</feature>
<dbReference type="SUPFAM" id="SSF48173">
    <property type="entry name" value="Cryptochrome/photolyase FAD-binding domain"/>
    <property type="match status" value="1"/>
</dbReference>
<organism evidence="12 13">
    <name type="scientific">Tardiphaga robiniae</name>
    <dbReference type="NCBI Taxonomy" id="943830"/>
    <lineage>
        <taxon>Bacteria</taxon>
        <taxon>Pseudomonadati</taxon>
        <taxon>Pseudomonadota</taxon>
        <taxon>Alphaproteobacteria</taxon>
        <taxon>Hyphomicrobiales</taxon>
        <taxon>Nitrobacteraceae</taxon>
        <taxon>Tardiphaga</taxon>
    </lineage>
</organism>
<feature type="binding site" evidence="8">
    <location>
        <position position="244"/>
    </location>
    <ligand>
        <name>FAD</name>
        <dbReference type="ChEBI" id="CHEBI:57692"/>
    </ligand>
</feature>
<dbReference type="KEGG" id="trb:HB776_05400"/>
<dbReference type="InterPro" id="IPR014729">
    <property type="entry name" value="Rossmann-like_a/b/a_fold"/>
</dbReference>
<dbReference type="PROSITE" id="PS00691">
    <property type="entry name" value="DNA_PHOTOLYASES_1_2"/>
    <property type="match status" value="1"/>
</dbReference>
<dbReference type="SUPFAM" id="SSF52425">
    <property type="entry name" value="Cryptochrome/photolyase, N-terminal domain"/>
    <property type="match status" value="1"/>
</dbReference>
<dbReference type="InterPro" id="IPR036155">
    <property type="entry name" value="Crypto/Photolyase_N_sf"/>
</dbReference>
<feature type="binding site" evidence="8">
    <location>
        <begin position="394"/>
        <end position="396"/>
    </location>
    <ligand>
        <name>FAD</name>
        <dbReference type="ChEBI" id="CHEBI:57692"/>
    </ligand>
</feature>
<dbReference type="InterPro" id="IPR006050">
    <property type="entry name" value="DNA_photolyase_N"/>
</dbReference>
<comment type="similarity">
    <text evidence="10">Belongs to the DNA photolyase family.</text>
</comment>
<dbReference type="Gene3D" id="3.40.50.620">
    <property type="entry name" value="HUPs"/>
    <property type="match status" value="1"/>
</dbReference>
<dbReference type="GO" id="GO:0071949">
    <property type="term" value="F:FAD binding"/>
    <property type="evidence" value="ECO:0007669"/>
    <property type="project" value="TreeGrafter"/>
</dbReference>
<feature type="binding site" evidence="8">
    <location>
        <position position="294"/>
    </location>
    <ligand>
        <name>FAD</name>
        <dbReference type="ChEBI" id="CHEBI:57692"/>
    </ligand>
</feature>
<dbReference type="EC" id="4.1.99.3" evidence="2"/>
<dbReference type="GO" id="GO:0003677">
    <property type="term" value="F:DNA binding"/>
    <property type="evidence" value="ECO:0007669"/>
    <property type="project" value="TreeGrafter"/>
</dbReference>
<reference evidence="13" key="1">
    <citation type="journal article" date="2020" name="Mol. Plant Microbe">
        <title>Rhizobial microsymbionts of the narrowly endemic Oxytropis species growing in Kamchatka are characterized by significant genetic diversity and possess a set of genes that are associated with T3SS and T6SS secretion systems and can affect the development of symbiosis.</title>
        <authorList>
            <person name="Safronova V."/>
            <person name="Guro P."/>
            <person name="Sazanova A."/>
            <person name="Kuznetsova I."/>
            <person name="Belimov A."/>
            <person name="Yakubov V."/>
            <person name="Chirak E."/>
            <person name="Afonin A."/>
            <person name="Gogolev Y."/>
            <person name="Andronov E."/>
            <person name="Tikhonovich I."/>
        </authorList>
    </citation>
    <scope>NUCLEOTIDE SEQUENCE [LARGE SCALE GENOMIC DNA]</scope>
    <source>
        <strain evidence="13">581</strain>
    </source>
</reference>
<evidence type="ECO:0000256" key="10">
    <source>
        <dbReference type="RuleBase" id="RU004182"/>
    </source>
</evidence>
<dbReference type="PANTHER" id="PTHR11455:SF9">
    <property type="entry name" value="CRYPTOCHROME CIRCADIAN CLOCK 5 ISOFORM X1"/>
    <property type="match status" value="1"/>
</dbReference>
<dbReference type="PROSITE" id="PS00394">
    <property type="entry name" value="DNA_PHOTOLYASES_1_1"/>
    <property type="match status" value="1"/>
</dbReference>
<evidence type="ECO:0000256" key="5">
    <source>
        <dbReference type="ARBA" id="ARBA00022827"/>
    </source>
</evidence>
<evidence type="ECO:0000256" key="8">
    <source>
        <dbReference type="PIRSR" id="PIRSR602081-1"/>
    </source>
</evidence>
<sequence>MTDQSSTSTPTQAPIVVWFRDDLRLSDHPALHAAARRNAPVICLYILDEQSKALKPPQARPMGGATRWWLAQSLRALSASLDAIGGTLVLRKGAAADVIVDVARAVDASHVFWNEIAQAPHLAVADGVTEALADLDVGTQSFPGDLLAHPATIRAKETGTKESRGLRVFTPFWRRVQAMGEPAKPLPAPKKLIPAPKVKSDKLADWALEPSKPDWAGGLRETWRPGEAAAQKHLKRFLKEIAGYSSDRDRPDREITSRLSPHLRFGEISPRQIWTAAHFAAAESPKHSSDIAKFMSEVGWREFCRHLLFDVPDLATRNLQSSFDEFPWKADRKALHAWQRGLTGYPIVDAGMRELWHTGVMHNRVRMVVASFLVKHLLIDWREGEKWFWDTLVDADAGSNPANWQWVAGSGADAAPYFRVFNPILQGEKFDPGGVYVRRWVPELSKLSTKQIHQPWTASPLELKNAGITLGKDYPSPIVDHKVGRERALKAYTTIRNS</sequence>
<evidence type="ECO:0000256" key="1">
    <source>
        <dbReference type="ARBA" id="ARBA00001932"/>
    </source>
</evidence>
<comment type="cofactor">
    <cofactor evidence="8">
        <name>FAD</name>
        <dbReference type="ChEBI" id="CHEBI:57692"/>
    </cofactor>
    <text evidence="8">Binds 1 FAD per subunit.</text>
</comment>
<dbReference type="InterPro" id="IPR005101">
    <property type="entry name" value="Cryptochr/Photolyase_FAD-bd"/>
</dbReference>
<gene>
    <name evidence="12" type="ORF">HB776_05400</name>
</gene>
<protein>
    <recommendedName>
        <fullName evidence="3">Deoxyribodipyrimidine photo-lyase</fullName>
        <ecNumber evidence="2">4.1.99.3</ecNumber>
    </recommendedName>
</protein>
<dbReference type="PANTHER" id="PTHR11455">
    <property type="entry name" value="CRYPTOCHROME"/>
    <property type="match status" value="1"/>
</dbReference>
<evidence type="ECO:0000256" key="9">
    <source>
        <dbReference type="PIRSR" id="PIRSR602081-2"/>
    </source>
</evidence>
<evidence type="ECO:0000256" key="3">
    <source>
        <dbReference type="ARBA" id="ARBA00014046"/>
    </source>
</evidence>
<feature type="site" description="Electron transfer via tryptophanyl radical" evidence="9">
    <location>
        <position position="328"/>
    </location>
</feature>
<dbReference type="GO" id="GO:0003904">
    <property type="term" value="F:deoxyribodipyrimidine photo-lyase activity"/>
    <property type="evidence" value="ECO:0007669"/>
    <property type="project" value="UniProtKB-EC"/>
</dbReference>
<evidence type="ECO:0000256" key="2">
    <source>
        <dbReference type="ARBA" id="ARBA00013149"/>
    </source>
</evidence>
<evidence type="ECO:0000313" key="12">
    <source>
        <dbReference type="EMBL" id="QND70734.1"/>
    </source>
</evidence>
<dbReference type="GO" id="GO:0000719">
    <property type="term" value="P:photoreactive repair"/>
    <property type="evidence" value="ECO:0007669"/>
    <property type="project" value="UniProtKB-ARBA"/>
</dbReference>
<comment type="catalytic activity">
    <reaction evidence="7">
        <text>cyclobutadipyrimidine (in DNA) = 2 pyrimidine residues (in DNA).</text>
        <dbReference type="EC" id="4.1.99.3"/>
    </reaction>
</comment>
<name>A0A7G6TVF2_9BRAD</name>
<dbReference type="InterPro" id="IPR002081">
    <property type="entry name" value="Cryptochrome/DNA_photolyase_1"/>
</dbReference>
<keyword evidence="5 8" id="KW-0274">FAD</keyword>
<dbReference type="Proteomes" id="UP000515291">
    <property type="component" value="Chromosome"/>
</dbReference>
<feature type="domain" description="Photolyase/cryptochrome alpha/beta" evidence="11">
    <location>
        <begin position="13"/>
        <end position="147"/>
    </location>
</feature>
<dbReference type="Gene3D" id="1.25.40.80">
    <property type="match status" value="1"/>
</dbReference>
<keyword evidence="4 8" id="KW-0285">Flavoprotein</keyword>
<dbReference type="Pfam" id="PF03441">
    <property type="entry name" value="FAD_binding_7"/>
    <property type="match status" value="1"/>
</dbReference>
<feature type="site" description="Electron transfer via tryptophanyl radical" evidence="9">
    <location>
        <position position="381"/>
    </location>
</feature>
<accession>A0A7G6TVF2</accession>
<dbReference type="RefSeq" id="WP_184515830.1">
    <property type="nucleotide sequence ID" value="NZ_CP050292.1"/>
</dbReference>
<dbReference type="Gene3D" id="1.10.579.10">
    <property type="entry name" value="DNA Cyclobutane Dipyrimidine Photolyase, subunit A, domain 3"/>
    <property type="match status" value="1"/>
</dbReference>
<dbReference type="PRINTS" id="PR00147">
    <property type="entry name" value="DNAPHOTLYASE"/>
</dbReference>
<keyword evidence="12" id="KW-0456">Lyase</keyword>
<comment type="cofactor">
    <cofactor evidence="1">
        <name>(6R)-5,10-methylene-5,6,7,8-tetrahydrofolate</name>
        <dbReference type="ChEBI" id="CHEBI:15636"/>
    </cofactor>
</comment>
<proteinExistence type="inferred from homology"/>